<evidence type="ECO:0000256" key="1">
    <source>
        <dbReference type="SAM" id="Phobius"/>
    </source>
</evidence>
<feature type="transmembrane region" description="Helical" evidence="1">
    <location>
        <begin position="103"/>
        <end position="124"/>
    </location>
</feature>
<gene>
    <name evidence="3" type="ORF">Cvel_12923</name>
</gene>
<proteinExistence type="predicted"/>
<name>A0A0G4IBW7_9ALVE</name>
<keyword evidence="1" id="KW-0812">Transmembrane</keyword>
<evidence type="ECO:0000256" key="2">
    <source>
        <dbReference type="SAM" id="SignalP"/>
    </source>
</evidence>
<organism evidence="3">
    <name type="scientific">Chromera velia CCMP2878</name>
    <dbReference type="NCBI Taxonomy" id="1169474"/>
    <lineage>
        <taxon>Eukaryota</taxon>
        <taxon>Sar</taxon>
        <taxon>Alveolata</taxon>
        <taxon>Colpodellida</taxon>
        <taxon>Chromeraceae</taxon>
        <taxon>Chromera</taxon>
    </lineage>
</organism>
<reference evidence="3" key="1">
    <citation type="submission" date="2014-11" db="EMBL/GenBank/DDBJ databases">
        <authorList>
            <person name="Otto D Thomas"/>
            <person name="Naeem Raeece"/>
        </authorList>
    </citation>
    <scope>NUCLEOTIDE SEQUENCE</scope>
</reference>
<feature type="transmembrane region" description="Helical" evidence="1">
    <location>
        <begin position="35"/>
        <end position="54"/>
    </location>
</feature>
<feature type="transmembrane region" description="Helical" evidence="1">
    <location>
        <begin position="155"/>
        <end position="174"/>
    </location>
</feature>
<protein>
    <submittedName>
        <fullName evidence="3">Uncharacterized protein</fullName>
    </submittedName>
</protein>
<sequence>MKLLILFVMLVGLSFPGRAMKNSGAGDLLSAPPPVGVRVAPGLFFSPTMWMYALPLFGAMSALSVGLCALPLSAVVSTLVHVSGVRCLLPGQCLRLSLAPVHAVVYAACFGAMSAPVRVVVCAASSEARSAPIRVVVCAAFSGAMSAPVRVVVCAAFSGAMSAPVCVVVCAASYGAMSAPVRMVVCAAFSGAKSAPVRVVVCAAISMAMSTPVQVTNGASGPLAEDVSVPTKGTGGGGMENAIQTQLADLGRQVAQMFNLQDLNPSGRGAPGPAAAKLGRCRRTVIHCGESGRGAAKPLPCSTGGDRLFTVLTAPVVSVGAVTWGKRRLGPYVLNRVR</sequence>
<keyword evidence="1" id="KW-0472">Membrane</keyword>
<keyword evidence="2" id="KW-0732">Signal</keyword>
<dbReference type="EMBL" id="CDMZ01005803">
    <property type="protein sequence ID" value="CEM54630.1"/>
    <property type="molecule type" value="Genomic_DNA"/>
</dbReference>
<dbReference type="AlphaFoldDB" id="A0A0G4IBW7"/>
<evidence type="ECO:0000313" key="3">
    <source>
        <dbReference type="EMBL" id="CEM54630.1"/>
    </source>
</evidence>
<accession>A0A0G4IBW7</accession>
<keyword evidence="1" id="KW-1133">Transmembrane helix</keyword>
<dbReference type="VEuPathDB" id="CryptoDB:Cvel_12923"/>
<feature type="chain" id="PRO_5005192589" evidence="2">
    <location>
        <begin position="20"/>
        <end position="338"/>
    </location>
</feature>
<feature type="signal peptide" evidence="2">
    <location>
        <begin position="1"/>
        <end position="19"/>
    </location>
</feature>
<feature type="transmembrane region" description="Helical" evidence="1">
    <location>
        <begin position="61"/>
        <end position="83"/>
    </location>
</feature>